<dbReference type="Proteomes" id="UP000184120">
    <property type="component" value="Unassembled WGS sequence"/>
</dbReference>
<dbReference type="OrthoDB" id="1240046at2"/>
<reference evidence="1" key="1">
    <citation type="journal article" date="2014" name="Int. J. Syst. Evol. Microbiol.">
        <title>Complete genome of a new Firmicutes species belonging to the dominant human colonic microbiota ('Ruminococcus bicirculans') reveals two chromosomes and a selective capacity to utilize plant glucans.</title>
        <authorList>
            <consortium name="NISC Comparative Sequencing Program"/>
            <person name="Wegmann U."/>
            <person name="Louis P."/>
            <person name="Goesmann A."/>
            <person name="Henrissat B."/>
            <person name="Duncan S.H."/>
            <person name="Flint H.J."/>
        </authorList>
    </citation>
    <scope>NUCLEOTIDE SEQUENCE</scope>
    <source>
        <strain evidence="1">CGMCC 1.12707</strain>
    </source>
</reference>
<dbReference type="EMBL" id="BMFL01000011">
    <property type="protein sequence ID" value="GGF00113.1"/>
    <property type="molecule type" value="Genomic_DNA"/>
</dbReference>
<gene>
    <name evidence="1" type="ORF">GCM10010984_17090</name>
    <name evidence="2" type="ORF">SAMN05443634_105155</name>
</gene>
<keyword evidence="4" id="KW-1185">Reference proteome</keyword>
<accession>A0A1M6X8P4</accession>
<organism evidence="2 3">
    <name type="scientific">Chishuiella changwenlii</name>
    <dbReference type="NCBI Taxonomy" id="1434701"/>
    <lineage>
        <taxon>Bacteria</taxon>
        <taxon>Pseudomonadati</taxon>
        <taxon>Bacteroidota</taxon>
        <taxon>Flavobacteriia</taxon>
        <taxon>Flavobacteriales</taxon>
        <taxon>Weeksellaceae</taxon>
        <taxon>Chishuiella</taxon>
    </lineage>
</organism>
<dbReference type="RefSeq" id="WP_072931189.1">
    <property type="nucleotide sequence ID" value="NZ_BMFL01000011.1"/>
</dbReference>
<evidence type="ECO:0000313" key="2">
    <source>
        <dbReference type="EMBL" id="SHL02293.1"/>
    </source>
</evidence>
<evidence type="ECO:0000313" key="3">
    <source>
        <dbReference type="Proteomes" id="UP000184120"/>
    </source>
</evidence>
<evidence type="ECO:0008006" key="5">
    <source>
        <dbReference type="Google" id="ProtNLM"/>
    </source>
</evidence>
<reference evidence="2" key="3">
    <citation type="submission" date="2016-11" db="EMBL/GenBank/DDBJ databases">
        <authorList>
            <person name="Jaros S."/>
            <person name="Januszkiewicz K."/>
            <person name="Wedrychowicz H."/>
        </authorList>
    </citation>
    <scope>NUCLEOTIDE SEQUENCE [LARGE SCALE GENOMIC DNA]</scope>
    <source>
        <strain evidence="2">DSM 27989</strain>
    </source>
</reference>
<evidence type="ECO:0000313" key="4">
    <source>
        <dbReference type="Proteomes" id="UP000650994"/>
    </source>
</evidence>
<dbReference type="PROSITE" id="PS51450">
    <property type="entry name" value="LRR"/>
    <property type="match status" value="1"/>
</dbReference>
<protein>
    <recommendedName>
        <fullName evidence="5">C1q domain-containing protein</fullName>
    </recommendedName>
</protein>
<dbReference type="AlphaFoldDB" id="A0A1M6X8P4"/>
<sequence>MSKFYTISTLIFASILNAQVGIGTIEPQGSFHIDPLSNTNLNNGNSDDLIVDKNGNLGISTTSPTNKLTINGDNTTNPINIKNFKEFTNTSNLSNLAIDKDSNIGTVSYTNIPTIFFSLLEQTKGLDLSGNNNKINLPISSGKVDFNTTSLNFGIENNLHYLNVTDNGIYSIEAIASFHCDTNKIWGVNLIISKKEINQSNYVVIDSRRILTKLSNDYNIPMPGSFFGVFSLKQGDKVTVDVGTGFAATDVNAASCGTHKPGLNTSAVNFIIKKLN</sequence>
<reference evidence="4" key="4">
    <citation type="journal article" date="2019" name="Int. J. Syst. Evol. Microbiol.">
        <title>The Global Catalogue of Microorganisms (GCM) 10K type strain sequencing project: providing services to taxonomists for standard genome sequencing and annotation.</title>
        <authorList>
            <consortium name="The Broad Institute Genomics Platform"/>
            <consortium name="The Broad Institute Genome Sequencing Center for Infectious Disease"/>
            <person name="Wu L."/>
            <person name="Ma J."/>
        </authorList>
    </citation>
    <scope>NUCLEOTIDE SEQUENCE [LARGE SCALE GENOMIC DNA]</scope>
    <source>
        <strain evidence="4">CGMCC 1.12707</strain>
    </source>
</reference>
<dbReference type="EMBL" id="FRBH01000005">
    <property type="protein sequence ID" value="SHL02293.1"/>
    <property type="molecule type" value="Genomic_DNA"/>
</dbReference>
<evidence type="ECO:0000313" key="1">
    <source>
        <dbReference type="EMBL" id="GGF00113.1"/>
    </source>
</evidence>
<proteinExistence type="predicted"/>
<reference evidence="3" key="2">
    <citation type="submission" date="2016-11" db="EMBL/GenBank/DDBJ databases">
        <authorList>
            <person name="Varghese N."/>
            <person name="Submissions S."/>
        </authorList>
    </citation>
    <scope>NUCLEOTIDE SEQUENCE [LARGE SCALE GENOMIC DNA]</scope>
    <source>
        <strain evidence="3">DSM 27989</strain>
    </source>
</reference>
<dbReference type="Proteomes" id="UP000650994">
    <property type="component" value="Unassembled WGS sequence"/>
</dbReference>
<name>A0A1M6X8P4_9FLAO</name>
<reference evidence="1" key="5">
    <citation type="submission" date="2024-05" db="EMBL/GenBank/DDBJ databases">
        <authorList>
            <person name="Sun Q."/>
            <person name="Zhou Y."/>
        </authorList>
    </citation>
    <scope>NUCLEOTIDE SEQUENCE</scope>
    <source>
        <strain evidence="1">CGMCC 1.12707</strain>
    </source>
</reference>
<dbReference type="InterPro" id="IPR001611">
    <property type="entry name" value="Leu-rich_rpt"/>
</dbReference>